<keyword evidence="3 7" id="KW-0375">Hydrogen ion transport</keyword>
<gene>
    <name evidence="7 9" type="primary">atpH</name>
    <name evidence="9" type="ORF">C4N22_06245</name>
    <name evidence="8" type="ORF">C4N25_07055</name>
</gene>
<dbReference type="HAMAP" id="MF_01416">
    <property type="entry name" value="ATP_synth_delta_bact"/>
    <property type="match status" value="1"/>
</dbReference>
<dbReference type="EMBL" id="PRKZ01000004">
    <property type="protein sequence ID" value="RAW49940.1"/>
    <property type="molecule type" value="Genomic_DNA"/>
</dbReference>
<dbReference type="InterPro" id="IPR000711">
    <property type="entry name" value="ATPase_OSCP/dsu"/>
</dbReference>
<comment type="function">
    <text evidence="7">This protein is part of the stalk that links CF(0) to CF(1). It either transmits conformational changes from CF(0) to CF(1) or is implicated in proton conduction.</text>
</comment>
<accession>A0A1Q6QHA7</accession>
<dbReference type="OrthoDB" id="9802471at2"/>
<dbReference type="NCBIfam" id="TIGR01145">
    <property type="entry name" value="ATP_synt_delta"/>
    <property type="match status" value="1"/>
</dbReference>
<dbReference type="SUPFAM" id="SSF47928">
    <property type="entry name" value="N-terminal domain of the delta subunit of the F1F0-ATP synthase"/>
    <property type="match status" value="1"/>
</dbReference>
<keyword evidence="6 7" id="KW-0066">ATP synthesis</keyword>
<evidence type="ECO:0000313" key="9">
    <source>
        <dbReference type="EMBL" id="RAW59328.1"/>
    </source>
</evidence>
<keyword evidence="7" id="KW-0139">CF(1)</keyword>
<comment type="function">
    <text evidence="7">F(1)F(0) ATP synthase produces ATP from ADP in the presence of a proton or sodium gradient. F-type ATPases consist of two structural domains, F(1) containing the extramembraneous catalytic core and F(0) containing the membrane proton channel, linked together by a central stalk and a peripheral stalk. During catalysis, ATP synthesis in the catalytic domain of F(1) is coupled via a rotary mechanism of the central stalk subunits to proton translocation.</text>
</comment>
<dbReference type="InterPro" id="IPR026015">
    <property type="entry name" value="ATP_synth_OSCP/delta_N_sf"/>
</dbReference>
<dbReference type="RefSeq" id="WP_112115483.1">
    <property type="nucleotide sequence ID" value="NZ_DAWEON010000003.1"/>
</dbReference>
<keyword evidence="2 7" id="KW-0813">Transport</keyword>
<proteinExistence type="inferred from homology"/>
<dbReference type="EMBL" id="PRLE01000003">
    <property type="protein sequence ID" value="RAW59328.1"/>
    <property type="molecule type" value="Genomic_DNA"/>
</dbReference>
<keyword evidence="4 7" id="KW-0406">Ion transport</keyword>
<evidence type="ECO:0000256" key="7">
    <source>
        <dbReference type="HAMAP-Rule" id="MF_01416"/>
    </source>
</evidence>
<comment type="caution">
    <text evidence="9">The sequence shown here is derived from an EMBL/GenBank/DDBJ whole genome shotgun (WGS) entry which is preliminary data.</text>
</comment>
<dbReference type="Gene3D" id="1.10.520.20">
    <property type="entry name" value="N-terminal domain of the delta subunit of the F1F0-ATP synthase"/>
    <property type="match status" value="1"/>
</dbReference>
<evidence type="ECO:0000256" key="3">
    <source>
        <dbReference type="ARBA" id="ARBA00022781"/>
    </source>
</evidence>
<evidence type="ECO:0000256" key="6">
    <source>
        <dbReference type="ARBA" id="ARBA00023310"/>
    </source>
</evidence>
<dbReference type="AlphaFoldDB" id="A0A1Q6QHA7"/>
<name>A0A1Q6QHA7_9FIRM</name>
<evidence type="ECO:0000256" key="4">
    <source>
        <dbReference type="ARBA" id="ARBA00023065"/>
    </source>
</evidence>
<reference evidence="10 11" key="1">
    <citation type="submission" date="2018-02" db="EMBL/GenBank/DDBJ databases">
        <title>Complete genome sequencing of Faecalibacterium prausnitzii strains isolated from the human gut.</title>
        <authorList>
            <person name="Fitzgerald B.C."/>
            <person name="Shkoporov A.N."/>
            <person name="Ross P.R."/>
            <person name="Hill C."/>
        </authorList>
    </citation>
    <scope>NUCLEOTIDE SEQUENCE [LARGE SCALE GENOMIC DNA]</scope>
    <source>
        <strain evidence="9 10">APC923/61-1</strain>
        <strain evidence="8 11">APC942/8-14-2</strain>
    </source>
</reference>
<dbReference type="GO" id="GO:0046933">
    <property type="term" value="F:proton-transporting ATP synthase activity, rotational mechanism"/>
    <property type="evidence" value="ECO:0007669"/>
    <property type="project" value="UniProtKB-UniRule"/>
</dbReference>
<dbReference type="Pfam" id="PF00213">
    <property type="entry name" value="OSCP"/>
    <property type="match status" value="1"/>
</dbReference>
<dbReference type="PRINTS" id="PR00125">
    <property type="entry name" value="ATPASEDELTA"/>
</dbReference>
<organism evidence="9 10">
    <name type="scientific">Faecalibacterium prausnitzii</name>
    <dbReference type="NCBI Taxonomy" id="853"/>
    <lineage>
        <taxon>Bacteria</taxon>
        <taxon>Bacillati</taxon>
        <taxon>Bacillota</taxon>
        <taxon>Clostridia</taxon>
        <taxon>Eubacteriales</taxon>
        <taxon>Oscillospiraceae</taxon>
        <taxon>Faecalibacterium</taxon>
    </lineage>
</organism>
<comment type="subcellular location">
    <subcellularLocation>
        <location evidence="7">Cell membrane</location>
        <topology evidence="7">Peripheral membrane protein</topology>
    </subcellularLocation>
    <subcellularLocation>
        <location evidence="1">Membrane</location>
    </subcellularLocation>
</comment>
<keyword evidence="7" id="KW-1003">Cell membrane</keyword>
<protein>
    <recommendedName>
        <fullName evidence="7">ATP synthase subunit delta</fullName>
    </recommendedName>
    <alternativeName>
        <fullName evidence="7">ATP synthase F(1) sector subunit delta</fullName>
    </alternativeName>
    <alternativeName>
        <fullName evidence="7">F-type ATPase subunit delta</fullName>
        <shortName evidence="7">F-ATPase subunit delta</shortName>
    </alternativeName>
</protein>
<sequence length="179" mass="19813">MTEIARMYGGSLYDLAAEEGLETRILDELDEAAKLIRDDPEYLRLLSTPSIPKKERCALLDEAFRGQVHLYVLNFLKILCENGTLRELPGCARAYRIRYNAAHGILEATAITAIAMTAAQTEQLRQKLETITGKKIDLATKIDPSVLGGIRLDIEGTELDGTVQNRLATLRRNIAAATL</sequence>
<evidence type="ECO:0000313" key="10">
    <source>
        <dbReference type="Proteomes" id="UP000250583"/>
    </source>
</evidence>
<keyword evidence="5 7" id="KW-0472">Membrane</keyword>
<dbReference type="Proteomes" id="UP000251634">
    <property type="component" value="Unassembled WGS sequence"/>
</dbReference>
<evidence type="ECO:0000313" key="11">
    <source>
        <dbReference type="Proteomes" id="UP000251634"/>
    </source>
</evidence>
<comment type="similarity">
    <text evidence="7">Belongs to the ATPase delta chain family.</text>
</comment>
<dbReference type="GO" id="GO:0045259">
    <property type="term" value="C:proton-transporting ATP synthase complex"/>
    <property type="evidence" value="ECO:0007669"/>
    <property type="project" value="UniProtKB-KW"/>
</dbReference>
<evidence type="ECO:0000256" key="5">
    <source>
        <dbReference type="ARBA" id="ARBA00023136"/>
    </source>
</evidence>
<dbReference type="Proteomes" id="UP000250583">
    <property type="component" value="Unassembled WGS sequence"/>
</dbReference>
<dbReference type="PANTHER" id="PTHR11910">
    <property type="entry name" value="ATP SYNTHASE DELTA CHAIN"/>
    <property type="match status" value="1"/>
</dbReference>
<evidence type="ECO:0000313" key="8">
    <source>
        <dbReference type="EMBL" id="RAW49940.1"/>
    </source>
</evidence>
<dbReference type="GO" id="GO:0005886">
    <property type="term" value="C:plasma membrane"/>
    <property type="evidence" value="ECO:0007669"/>
    <property type="project" value="UniProtKB-SubCell"/>
</dbReference>
<evidence type="ECO:0000256" key="1">
    <source>
        <dbReference type="ARBA" id="ARBA00004370"/>
    </source>
</evidence>
<evidence type="ECO:0000256" key="2">
    <source>
        <dbReference type="ARBA" id="ARBA00022448"/>
    </source>
</evidence>